<dbReference type="STRING" id="4558.A0A1Z5RQE7"/>
<dbReference type="AlphaFoldDB" id="A0A1Z5RQE7"/>
<dbReference type="FunCoup" id="A0A1Z5RQE7">
    <property type="interactions" value="23"/>
</dbReference>
<dbReference type="Proteomes" id="UP000000768">
    <property type="component" value="Chromosome 4"/>
</dbReference>
<dbReference type="Gene3D" id="3.30.559.10">
    <property type="entry name" value="Chloramphenicol acetyltransferase-like domain"/>
    <property type="match status" value="2"/>
</dbReference>
<dbReference type="EMBL" id="CM000763">
    <property type="protein sequence ID" value="OQU85970.1"/>
    <property type="molecule type" value="Genomic_DNA"/>
</dbReference>
<evidence type="ECO:0008006" key="5">
    <source>
        <dbReference type="Google" id="ProtNLM"/>
    </source>
</evidence>
<keyword evidence="2" id="KW-0012">Acyltransferase</keyword>
<dbReference type="eggNOG" id="ENOG502QPXT">
    <property type="taxonomic scope" value="Eukaryota"/>
</dbReference>
<keyword evidence="4" id="KW-1185">Reference proteome</keyword>
<sequence length="469" mass="48646">MAAATKVLDRLKVGASPPAPGGALPLTFFDVPWLFTGPVERVFFYHYAHTAEHFAAHLLPSLVSSLSATLHAFYPLLGRVRPCPDGSSGGYEFFCSAGGEGGEAVELTVAESSDDFDELAGGGPRDVARLYALVPRLPPPEVDGSFALAAAQVTVFPACGVAVGVSIHHVACDDSSYMHFVKTWAARCRVAVTGADADADAVPVPFFDRGVVADPEGLAARTLDEMRQLAANGPPPPPPAAPAGPPPKLVIASFALTRDRIDGLKQRVTSKFADGGGTERVHCSAFTVACALAWACLARTGSGGDERPRAHLLFSVECRRRLAPPIPQEYLGNCLRPCFVEVGATELLGGDGVAAAAAAIGAAVAGLDGGVLDGAGGWFHKILSLVPERPMSVGGSPRYGVYETDFGLGRPAKVELVSIDKTPGTVSLAEGRDADGAQAAGVEIGVVLPEAEMARFSSCFADALEELCD</sequence>
<proteinExistence type="predicted"/>
<dbReference type="InterPro" id="IPR023213">
    <property type="entry name" value="CAT-like_dom_sf"/>
</dbReference>
<dbReference type="OMA" id="VHCSAFT"/>
<evidence type="ECO:0000313" key="4">
    <source>
        <dbReference type="Proteomes" id="UP000000768"/>
    </source>
</evidence>
<gene>
    <name evidence="3" type="ORF">SORBI_3004G348700</name>
</gene>
<accession>A0A1Z5RQE7</accession>
<dbReference type="Gramene" id="OQU85970">
    <property type="protein sequence ID" value="OQU85970"/>
    <property type="gene ID" value="SORBI_3004G348700"/>
</dbReference>
<evidence type="ECO:0000256" key="1">
    <source>
        <dbReference type="ARBA" id="ARBA00022679"/>
    </source>
</evidence>
<keyword evidence="1" id="KW-0808">Transferase</keyword>
<protein>
    <recommendedName>
        <fullName evidence="5">Anthocyanin acyltransferase</fullName>
    </recommendedName>
</protein>
<dbReference type="OrthoDB" id="1862401at2759"/>
<organism evidence="3 4">
    <name type="scientific">Sorghum bicolor</name>
    <name type="common">Sorghum</name>
    <name type="synonym">Sorghum vulgare</name>
    <dbReference type="NCBI Taxonomy" id="4558"/>
    <lineage>
        <taxon>Eukaryota</taxon>
        <taxon>Viridiplantae</taxon>
        <taxon>Streptophyta</taxon>
        <taxon>Embryophyta</taxon>
        <taxon>Tracheophyta</taxon>
        <taxon>Spermatophyta</taxon>
        <taxon>Magnoliopsida</taxon>
        <taxon>Liliopsida</taxon>
        <taxon>Poales</taxon>
        <taxon>Poaceae</taxon>
        <taxon>PACMAD clade</taxon>
        <taxon>Panicoideae</taxon>
        <taxon>Andropogonodae</taxon>
        <taxon>Andropogoneae</taxon>
        <taxon>Sorghinae</taxon>
        <taxon>Sorghum</taxon>
    </lineage>
</organism>
<dbReference type="InterPro" id="IPR051504">
    <property type="entry name" value="Plant_metabolite_acyltrans"/>
</dbReference>
<reference evidence="4" key="2">
    <citation type="journal article" date="2018" name="Plant J.">
        <title>The Sorghum bicolor reference genome: improved assembly, gene annotations, a transcriptome atlas, and signatures of genome organization.</title>
        <authorList>
            <person name="McCormick R.F."/>
            <person name="Truong S.K."/>
            <person name="Sreedasyam A."/>
            <person name="Jenkins J."/>
            <person name="Shu S."/>
            <person name="Sims D."/>
            <person name="Kennedy M."/>
            <person name="Amirebrahimi M."/>
            <person name="Weers B.D."/>
            <person name="McKinley B."/>
            <person name="Mattison A."/>
            <person name="Morishige D.T."/>
            <person name="Grimwood J."/>
            <person name="Schmutz J."/>
            <person name="Mullet J.E."/>
        </authorList>
    </citation>
    <scope>NUCLEOTIDE SEQUENCE [LARGE SCALE GENOMIC DNA]</scope>
    <source>
        <strain evidence="4">cv. BTx623</strain>
    </source>
</reference>
<dbReference type="SUPFAM" id="SSF52777">
    <property type="entry name" value="CoA-dependent acyltransferases"/>
    <property type="match status" value="1"/>
</dbReference>
<evidence type="ECO:0000313" key="3">
    <source>
        <dbReference type="EMBL" id="OQU85970.1"/>
    </source>
</evidence>
<reference evidence="3 4" key="1">
    <citation type="journal article" date="2009" name="Nature">
        <title>The Sorghum bicolor genome and the diversification of grasses.</title>
        <authorList>
            <person name="Paterson A.H."/>
            <person name="Bowers J.E."/>
            <person name="Bruggmann R."/>
            <person name="Dubchak I."/>
            <person name="Grimwood J."/>
            <person name="Gundlach H."/>
            <person name="Haberer G."/>
            <person name="Hellsten U."/>
            <person name="Mitros T."/>
            <person name="Poliakov A."/>
            <person name="Schmutz J."/>
            <person name="Spannagl M."/>
            <person name="Tang H."/>
            <person name="Wang X."/>
            <person name="Wicker T."/>
            <person name="Bharti A.K."/>
            <person name="Chapman J."/>
            <person name="Feltus F.A."/>
            <person name="Gowik U."/>
            <person name="Grigoriev I.V."/>
            <person name="Lyons E."/>
            <person name="Maher C.A."/>
            <person name="Martis M."/>
            <person name="Narechania A."/>
            <person name="Otillar R.P."/>
            <person name="Penning B.W."/>
            <person name="Salamov A.A."/>
            <person name="Wang Y."/>
            <person name="Zhang L."/>
            <person name="Carpita N.C."/>
            <person name="Freeling M."/>
            <person name="Gingle A.R."/>
            <person name="Hash C.T."/>
            <person name="Keller B."/>
            <person name="Klein P."/>
            <person name="Kresovich S."/>
            <person name="McCann M.C."/>
            <person name="Ming R."/>
            <person name="Peterson D.G."/>
            <person name="Mehboob-ur-Rahman"/>
            <person name="Ware D."/>
            <person name="Westhoff P."/>
            <person name="Mayer K.F."/>
            <person name="Messing J."/>
            <person name="Rokhsar D.S."/>
        </authorList>
    </citation>
    <scope>NUCLEOTIDE SEQUENCE [LARGE SCALE GENOMIC DNA]</scope>
    <source>
        <strain evidence="4">cv. BTx623</strain>
    </source>
</reference>
<name>A0A1Z5RQE7_SORBI</name>
<dbReference type="PANTHER" id="PTHR31625">
    <property type="match status" value="1"/>
</dbReference>
<dbReference type="InParanoid" id="A0A1Z5RQE7"/>
<dbReference type="GO" id="GO:0016747">
    <property type="term" value="F:acyltransferase activity, transferring groups other than amino-acyl groups"/>
    <property type="evidence" value="ECO:0007669"/>
    <property type="project" value="UniProtKB-ARBA"/>
</dbReference>
<evidence type="ECO:0000256" key="2">
    <source>
        <dbReference type="ARBA" id="ARBA00023315"/>
    </source>
</evidence>
<dbReference type="Pfam" id="PF02458">
    <property type="entry name" value="Transferase"/>
    <property type="match status" value="1"/>
</dbReference>